<evidence type="ECO:0000256" key="1">
    <source>
        <dbReference type="ARBA" id="ARBA00022676"/>
    </source>
</evidence>
<reference evidence="4 5" key="1">
    <citation type="journal article" date="2016" name="Nat. Commun.">
        <title>Thousands of microbial genomes shed light on interconnected biogeochemical processes in an aquifer system.</title>
        <authorList>
            <person name="Anantharaman K."/>
            <person name="Brown C.T."/>
            <person name="Hug L.A."/>
            <person name="Sharon I."/>
            <person name="Castelle C.J."/>
            <person name="Probst A.J."/>
            <person name="Thomas B.C."/>
            <person name="Singh A."/>
            <person name="Wilkins M.J."/>
            <person name="Karaoz U."/>
            <person name="Brodie E.L."/>
            <person name="Williams K.H."/>
            <person name="Hubbard S.S."/>
            <person name="Banfield J.F."/>
        </authorList>
    </citation>
    <scope>NUCLEOTIDE SEQUENCE [LARGE SCALE GENOMIC DNA]</scope>
</reference>
<dbReference type="Proteomes" id="UP000176700">
    <property type="component" value="Unassembled WGS sequence"/>
</dbReference>
<accession>A0A1G2FVD0</accession>
<dbReference type="AlphaFoldDB" id="A0A1G2FVD0"/>
<comment type="similarity">
    <text evidence="3">Belongs to the glycosyl hydrolase 130 family.</text>
</comment>
<protein>
    <recommendedName>
        <fullName evidence="6">Glycosidase</fullName>
    </recommendedName>
</protein>
<dbReference type="PANTHER" id="PTHR34106">
    <property type="entry name" value="GLYCOSIDASE"/>
    <property type="match status" value="1"/>
</dbReference>
<dbReference type="PANTHER" id="PTHR34106:SF5">
    <property type="entry name" value="GLYCOSIDASE"/>
    <property type="match status" value="1"/>
</dbReference>
<dbReference type="PIRSF" id="PIRSF016202">
    <property type="entry name" value="PH1107"/>
    <property type="match status" value="1"/>
</dbReference>
<keyword evidence="1" id="KW-0328">Glycosyltransferase</keyword>
<dbReference type="InterPro" id="IPR007184">
    <property type="entry name" value="Mannoside_phosphorylase"/>
</dbReference>
<dbReference type="SUPFAM" id="SSF75005">
    <property type="entry name" value="Arabinanase/levansucrase/invertase"/>
    <property type="match status" value="2"/>
</dbReference>
<dbReference type="CDD" id="cd18607">
    <property type="entry name" value="GH130"/>
    <property type="match status" value="1"/>
</dbReference>
<dbReference type="EMBL" id="MHNI01000028">
    <property type="protein sequence ID" value="OGZ41570.1"/>
    <property type="molecule type" value="Genomic_DNA"/>
</dbReference>
<evidence type="ECO:0000256" key="3">
    <source>
        <dbReference type="ARBA" id="ARBA00024356"/>
    </source>
</evidence>
<evidence type="ECO:0000256" key="2">
    <source>
        <dbReference type="ARBA" id="ARBA00022679"/>
    </source>
</evidence>
<keyword evidence="2" id="KW-0808">Transferase</keyword>
<sequence>MRDLFTRSTSNPILRPNPAHDWEKKVYNPGAVFHEGKYHLFYRAVGSGSDWHSSLGYAISEDGEHFERFDTPLLERDPKNPLELRGLEDPRITKLGDTFYMAYAAYDGKVPRLCIATSRDLKHWERHGIAAPDYNFVATGGKHIRFRNGVKEESPARLGEEQRSKAGAIFPEKVGGKYWMVFNEHLMWLATSDDAIHWKVIPNVFLTARKGPDLFDNAFVETGPPPIKTKRGWLLMYHGVNDTIQYHLGVALLDLKDPTKILYRADKPIFGPREKYELSGLVDIIPGLTKLLAENKEAEVKALIQKAEREGFMPQVTFTTAALLVDGIVRLYYGASDEFICTATAKLSDILATIP</sequence>
<comment type="caution">
    <text evidence="4">The sequence shown here is derived from an EMBL/GenBank/DDBJ whole genome shotgun (WGS) entry which is preliminary data.</text>
</comment>
<name>A0A1G2FVD0_9BACT</name>
<dbReference type="Pfam" id="PF04041">
    <property type="entry name" value="Glyco_hydro_130"/>
    <property type="match status" value="1"/>
</dbReference>
<organism evidence="4 5">
    <name type="scientific">Candidatus Ryanbacteria bacterium RIFCSPHIGHO2_01_45_13</name>
    <dbReference type="NCBI Taxonomy" id="1802112"/>
    <lineage>
        <taxon>Bacteria</taxon>
        <taxon>Candidatus Ryaniibacteriota</taxon>
    </lineage>
</organism>
<evidence type="ECO:0008006" key="6">
    <source>
        <dbReference type="Google" id="ProtNLM"/>
    </source>
</evidence>
<gene>
    <name evidence="4" type="ORF">A2W41_00440</name>
</gene>
<dbReference type="GO" id="GO:0016757">
    <property type="term" value="F:glycosyltransferase activity"/>
    <property type="evidence" value="ECO:0007669"/>
    <property type="project" value="UniProtKB-KW"/>
</dbReference>
<dbReference type="InterPro" id="IPR023296">
    <property type="entry name" value="Glyco_hydro_beta-prop_sf"/>
</dbReference>
<evidence type="ECO:0000313" key="5">
    <source>
        <dbReference type="Proteomes" id="UP000176700"/>
    </source>
</evidence>
<evidence type="ECO:0000313" key="4">
    <source>
        <dbReference type="EMBL" id="OGZ41570.1"/>
    </source>
</evidence>
<dbReference type="Gene3D" id="2.115.10.20">
    <property type="entry name" value="Glycosyl hydrolase domain, family 43"/>
    <property type="match status" value="1"/>
</dbReference>
<proteinExistence type="inferred from homology"/>